<evidence type="ECO:0000313" key="2">
    <source>
        <dbReference type="Proteomes" id="UP001143910"/>
    </source>
</evidence>
<reference evidence="1" key="1">
    <citation type="submission" date="2022-08" db="EMBL/GenBank/DDBJ databases">
        <title>Genome Sequence of Lecanicillium fungicola.</title>
        <authorList>
            <person name="Buettner E."/>
        </authorList>
    </citation>
    <scope>NUCLEOTIDE SEQUENCE</scope>
    <source>
        <strain evidence="1">Babe33</strain>
    </source>
</reference>
<protein>
    <submittedName>
        <fullName evidence="1">Uncharacterized protein</fullName>
    </submittedName>
</protein>
<proteinExistence type="predicted"/>
<dbReference type="EMBL" id="JANJQO010001357">
    <property type="protein sequence ID" value="KAJ2971356.1"/>
    <property type="molecule type" value="Genomic_DNA"/>
</dbReference>
<sequence>MHQSAIFNFMVATTSSSSAPIISINELKRFNADTGDTVLDLDLALDYGPFEGSSKLRERIALLHSTPDALIGAESVIVTPGSILANFLILDAICVPGDHVVCQYPVFSQLHLLPQHRGIDVSLWQLTGAGSEPDVAKLRSLVKENTKAIILNNPNNPTGAVITKEILQEIVEIAREYNIVIFSDEVFQPLIHNPDIVTCPLVSLGYENTVSSGSLSKAYGMPGVRVGWVVSPNKDLLRKILTTRDYTTTTVSRLDDAVAAFTLGPNVLSKLLKRNLECCQEGIKLIDAFVSRNPRCSWSKPNGGGTAFVRIHDKEGKPVEDAAFCATLAEEEGVCVIPAGWCFRDDGTNDFKGYCRFPLGNLAALRQGLPILERYLHNN</sequence>
<name>A0ACC1MXN3_9HYPO</name>
<organism evidence="1 2">
    <name type="scientific">Zarea fungicola</name>
    <dbReference type="NCBI Taxonomy" id="93591"/>
    <lineage>
        <taxon>Eukaryota</taxon>
        <taxon>Fungi</taxon>
        <taxon>Dikarya</taxon>
        <taxon>Ascomycota</taxon>
        <taxon>Pezizomycotina</taxon>
        <taxon>Sordariomycetes</taxon>
        <taxon>Hypocreomycetidae</taxon>
        <taxon>Hypocreales</taxon>
        <taxon>Cordycipitaceae</taxon>
        <taxon>Zarea</taxon>
    </lineage>
</organism>
<gene>
    <name evidence="1" type="ORF">NQ176_g7731</name>
</gene>
<accession>A0ACC1MXN3</accession>
<evidence type="ECO:0000313" key="1">
    <source>
        <dbReference type="EMBL" id="KAJ2971356.1"/>
    </source>
</evidence>
<keyword evidence="2" id="KW-1185">Reference proteome</keyword>
<comment type="caution">
    <text evidence="1">The sequence shown here is derived from an EMBL/GenBank/DDBJ whole genome shotgun (WGS) entry which is preliminary data.</text>
</comment>
<dbReference type="Proteomes" id="UP001143910">
    <property type="component" value="Unassembled WGS sequence"/>
</dbReference>